<dbReference type="Gramene" id="KMS93766">
    <property type="protein sequence ID" value="KMS93766"/>
    <property type="gene ID" value="BVRB_028180"/>
</dbReference>
<evidence type="ECO:0000313" key="1">
    <source>
        <dbReference type="EMBL" id="KMS93766.1"/>
    </source>
</evidence>
<organism evidence="1 2">
    <name type="scientific">Beta vulgaris subsp. vulgaris</name>
    <name type="common">Beet</name>
    <dbReference type="NCBI Taxonomy" id="3555"/>
    <lineage>
        <taxon>Eukaryota</taxon>
        <taxon>Viridiplantae</taxon>
        <taxon>Streptophyta</taxon>
        <taxon>Embryophyta</taxon>
        <taxon>Tracheophyta</taxon>
        <taxon>Spermatophyta</taxon>
        <taxon>Magnoliopsida</taxon>
        <taxon>eudicotyledons</taxon>
        <taxon>Gunneridae</taxon>
        <taxon>Pentapetalae</taxon>
        <taxon>Caryophyllales</taxon>
        <taxon>Chenopodiaceae</taxon>
        <taxon>Betoideae</taxon>
        <taxon>Beta</taxon>
    </lineage>
</organism>
<dbReference type="EMBL" id="KQ099199">
    <property type="protein sequence ID" value="KMS93766.1"/>
    <property type="molecule type" value="Genomic_DNA"/>
</dbReference>
<evidence type="ECO:0000313" key="2">
    <source>
        <dbReference type="Proteomes" id="UP000035740"/>
    </source>
</evidence>
<gene>
    <name evidence="1" type="ORF">BVRB_028180</name>
</gene>
<accession>A0A0J8AYH2</accession>
<keyword evidence="2" id="KW-1185">Reference proteome</keyword>
<dbReference type="Proteomes" id="UP000035740">
    <property type="component" value="Unassembled WGS sequence"/>
</dbReference>
<dbReference type="AlphaFoldDB" id="A0A0J8AYH2"/>
<proteinExistence type="predicted"/>
<protein>
    <submittedName>
        <fullName evidence="1">Uncharacterized protein</fullName>
    </submittedName>
</protein>
<name>A0A0J8AYH2_BETVV</name>
<sequence>MFSISVSLLSEGRLCLILHANARFSSLRHERYRAGGSARVRLNVTCCVKRDG</sequence>
<reference evidence="1 2" key="1">
    <citation type="journal article" date="2014" name="Nature">
        <title>The genome of the recently domesticated crop plant sugar beet (Beta vulgaris).</title>
        <authorList>
            <person name="Dohm J.C."/>
            <person name="Minoche A.E."/>
            <person name="Holtgrawe D."/>
            <person name="Capella-Gutierrez S."/>
            <person name="Zakrzewski F."/>
            <person name="Tafer H."/>
            <person name="Rupp O."/>
            <person name="Sorensen T.R."/>
            <person name="Stracke R."/>
            <person name="Reinhardt R."/>
            <person name="Goesmann A."/>
            <person name="Kraft T."/>
            <person name="Schulz B."/>
            <person name="Stadler P.F."/>
            <person name="Schmidt T."/>
            <person name="Gabaldon T."/>
            <person name="Lehrach H."/>
            <person name="Weisshaar B."/>
            <person name="Himmelbauer H."/>
        </authorList>
    </citation>
    <scope>NUCLEOTIDE SEQUENCE [LARGE SCALE GENOMIC DNA]</scope>
    <source>
        <tissue evidence="1">Taproot</tissue>
    </source>
</reference>